<dbReference type="GO" id="GO:0003677">
    <property type="term" value="F:DNA binding"/>
    <property type="evidence" value="ECO:0007669"/>
    <property type="project" value="UniProtKB-KW"/>
</dbReference>
<dbReference type="InterPro" id="IPR036390">
    <property type="entry name" value="WH_DNA-bd_sf"/>
</dbReference>
<dbReference type="Pfam" id="PF02082">
    <property type="entry name" value="Rrf2"/>
    <property type="match status" value="1"/>
</dbReference>
<reference evidence="2" key="1">
    <citation type="submission" date="2018-06" db="EMBL/GenBank/DDBJ databases">
        <authorList>
            <person name="Zhirakovskaya E."/>
        </authorList>
    </citation>
    <scope>NUCLEOTIDE SEQUENCE</scope>
</reference>
<dbReference type="NCBIfam" id="TIGR00738">
    <property type="entry name" value="rrf2_super"/>
    <property type="match status" value="1"/>
</dbReference>
<organism evidence="2">
    <name type="scientific">hydrothermal vent metagenome</name>
    <dbReference type="NCBI Taxonomy" id="652676"/>
    <lineage>
        <taxon>unclassified sequences</taxon>
        <taxon>metagenomes</taxon>
        <taxon>ecological metagenomes</taxon>
    </lineage>
</organism>
<dbReference type="AlphaFoldDB" id="A0A3B0Z824"/>
<dbReference type="EMBL" id="UOFP01000041">
    <property type="protein sequence ID" value="VAW84353.1"/>
    <property type="molecule type" value="Genomic_DNA"/>
</dbReference>
<accession>A0A3B0Z824</accession>
<dbReference type="GO" id="GO:0005829">
    <property type="term" value="C:cytosol"/>
    <property type="evidence" value="ECO:0007669"/>
    <property type="project" value="TreeGrafter"/>
</dbReference>
<keyword evidence="1" id="KW-0238">DNA-binding</keyword>
<sequence>MKLSKKGRYAVTAIMDLVLKAPFGPTTLNNISVSKEISMSYMEQLFARLRKHELVHGTRGPGGGYRLARPPQEITIAQVLEAVDDDANALNNSNKSVNDLSHLLWDELSRKVSHYLGNITIQDLLDQSGYADEVVRAEQSANPSIAIAEQHNTQNQAKSLSSH</sequence>
<dbReference type="InterPro" id="IPR000944">
    <property type="entry name" value="Tscrpt_reg_Rrf2"/>
</dbReference>
<dbReference type="SUPFAM" id="SSF46785">
    <property type="entry name" value="Winged helix' DNA-binding domain"/>
    <property type="match status" value="1"/>
</dbReference>
<dbReference type="PROSITE" id="PS51197">
    <property type="entry name" value="HTH_RRF2_2"/>
    <property type="match status" value="1"/>
</dbReference>
<proteinExistence type="predicted"/>
<evidence type="ECO:0000256" key="1">
    <source>
        <dbReference type="ARBA" id="ARBA00023125"/>
    </source>
</evidence>
<evidence type="ECO:0000313" key="2">
    <source>
        <dbReference type="EMBL" id="VAW84353.1"/>
    </source>
</evidence>
<name>A0A3B0Z824_9ZZZZ</name>
<dbReference type="Gene3D" id="1.10.10.10">
    <property type="entry name" value="Winged helix-like DNA-binding domain superfamily/Winged helix DNA-binding domain"/>
    <property type="match status" value="1"/>
</dbReference>
<dbReference type="InterPro" id="IPR036388">
    <property type="entry name" value="WH-like_DNA-bd_sf"/>
</dbReference>
<gene>
    <name evidence="2" type="ORF">MNBD_GAMMA18-215</name>
</gene>
<dbReference type="PANTHER" id="PTHR33221:SF5">
    <property type="entry name" value="HTH-TYPE TRANSCRIPTIONAL REGULATOR ISCR"/>
    <property type="match status" value="1"/>
</dbReference>
<dbReference type="GO" id="GO:0003700">
    <property type="term" value="F:DNA-binding transcription factor activity"/>
    <property type="evidence" value="ECO:0007669"/>
    <property type="project" value="TreeGrafter"/>
</dbReference>
<protein>
    <submittedName>
        <fullName evidence="2">Iron-sulfur cluster regulator IscR</fullName>
    </submittedName>
</protein>
<dbReference type="PANTHER" id="PTHR33221">
    <property type="entry name" value="WINGED HELIX-TURN-HELIX TRANSCRIPTIONAL REGULATOR, RRF2 FAMILY"/>
    <property type="match status" value="1"/>
</dbReference>